<proteinExistence type="predicted"/>
<evidence type="ECO:0000313" key="2">
    <source>
        <dbReference type="Proteomes" id="UP000029386"/>
    </source>
</evidence>
<dbReference type="InterPro" id="IPR036388">
    <property type="entry name" value="WH-like_DNA-bd_sf"/>
</dbReference>
<reference evidence="1 2" key="1">
    <citation type="submission" date="2014-06" db="EMBL/GenBank/DDBJ databases">
        <authorList>
            <person name="Ngugi D.K."/>
            <person name="Blom J."/>
            <person name="Alam I."/>
            <person name="Rashid M."/>
            <person name="Baalawi W."/>
            <person name="Zhang G."/>
            <person name="Hikmawan T."/>
            <person name="Guan Y."/>
            <person name="Antunes A."/>
            <person name="Siam R."/>
            <person name="El-Dorry H."/>
            <person name="Bajic V."/>
            <person name="Stingl U."/>
        </authorList>
    </citation>
    <scope>NUCLEOTIDE SEQUENCE [LARGE SCALE GENOMIC DNA]</scope>
    <source>
        <strain evidence="1">SCGC AAA799-D11</strain>
    </source>
</reference>
<evidence type="ECO:0000313" key="1">
    <source>
        <dbReference type="EMBL" id="KFM14743.1"/>
    </source>
</evidence>
<dbReference type="SUPFAM" id="SSF46785">
    <property type="entry name" value="Winged helix' DNA-binding domain"/>
    <property type="match status" value="2"/>
</dbReference>
<dbReference type="PATRIC" id="fig|1502291.3.peg.1416"/>
<accession>A0A087RMN9</accession>
<dbReference type="PANTHER" id="PTHR36216">
    <property type="entry name" value="TRANSCRIPTIONAL REGULATOR, TRMB"/>
    <property type="match status" value="1"/>
</dbReference>
<protein>
    <submittedName>
        <fullName evidence="1">Transcriptional regulator TrmB protein</fullName>
    </submittedName>
</protein>
<dbReference type="Gene3D" id="1.10.10.10">
    <property type="entry name" value="Winged helix-like DNA-binding domain superfamily/Winged helix DNA-binding domain"/>
    <property type="match status" value="2"/>
</dbReference>
<name>A0A087RMN9_9ARCH</name>
<dbReference type="AlphaFoldDB" id="A0A087RMN9"/>
<dbReference type="Proteomes" id="UP000029386">
    <property type="component" value="Unassembled WGS sequence"/>
</dbReference>
<gene>
    <name evidence="1" type="ORF">AAA799D11_01588</name>
</gene>
<dbReference type="InterPro" id="IPR036390">
    <property type="entry name" value="WH_DNA-bd_sf"/>
</dbReference>
<comment type="caution">
    <text evidence="1">The sequence shown here is derived from an EMBL/GenBank/DDBJ whole genome shotgun (WGS) entry which is preliminary data.</text>
</comment>
<dbReference type="STRING" id="1502291.AAA799D11_01588"/>
<organism evidence="1 2">
    <name type="scientific">Marine Group I thaumarchaeote SCGC AAA799-D11</name>
    <dbReference type="NCBI Taxonomy" id="1502291"/>
    <lineage>
        <taxon>Archaea</taxon>
        <taxon>Nitrososphaerota</taxon>
        <taxon>Marine Group I</taxon>
    </lineage>
</organism>
<dbReference type="PANTHER" id="PTHR36216:SF1">
    <property type="entry name" value="HTH ARSR-TYPE DOMAIN-CONTAINING PROTEIN"/>
    <property type="match status" value="1"/>
</dbReference>
<keyword evidence="2" id="KW-1185">Reference proteome</keyword>
<sequence length="244" mass="28514">MEYENDYSYIRDNYSRLILNSARSPKSAIAISKETKISLGTVYRRLEILKKYGFLKISGKIENGNKVMIYHNKPKRYHVQNPRISYILDIIDKNPGLSFRDLQRFSGYPMGTLSNSLSNLEKDSKIIVKRSKRRSNYFPRNISPSEFPTLINLRKETSRRIILFLVENQKGTFSEIRNFANKSPSTVSLTLTNLIENNIIRRVSGLRPYFELQNIQLIHNALMRSEPNTIDKMKDRFADTFSYL</sequence>
<dbReference type="EMBL" id="JOSY01000071">
    <property type="protein sequence ID" value="KFM14743.1"/>
    <property type="molecule type" value="Genomic_DNA"/>
</dbReference>